<dbReference type="GeneID" id="109410287"/>
<keyword evidence="1" id="KW-0813">Transport</keyword>
<dbReference type="PROSITE" id="PS51196">
    <property type="entry name" value="SECA_MOTOR_DEAD"/>
    <property type="match status" value="1"/>
</dbReference>
<evidence type="ECO:0000259" key="3">
    <source>
        <dbReference type="PROSITE" id="PS51196"/>
    </source>
</evidence>
<evidence type="ECO:0000256" key="1">
    <source>
        <dbReference type="ARBA" id="ARBA00022927"/>
    </source>
</evidence>
<dbReference type="EnsemblMetazoa" id="AALFPA23_003339.R3627">
    <property type="protein sequence ID" value="AALFPA23_003339.P3627"/>
    <property type="gene ID" value="AALFPA23_003339"/>
</dbReference>
<dbReference type="Gene3D" id="3.40.50.300">
    <property type="entry name" value="P-loop containing nucleotide triphosphate hydrolases"/>
    <property type="match status" value="2"/>
</dbReference>
<sequence length="2282" mass="264379">MANVVVMMSKKTRPVRPRLEQCKRLIDTTGEQFIELHSHDDRGLPYSASFRYGHMIWKLHGQECLLTIGKSYVAVVSIDRIRELNEANDFDLAGDILRKNLTTRLVLYDQYQEEMAGLKSSIERLLLELGADCWDHSKKAEYLLHLLRTAEKRLYEVDFEFCKELCSETFVHSYQLTVDIVAYAAMKNALKVRNGVEFADLSKSDWSDGNKFLREALNNAFEIHRSLFLQLCPSQIKDELDRIANHILLSPKDALVLCELECVFNGTAFESTKAIILNRFIESIDSITPSDYCQMLQLNEVYPHICKGLFEGAARVGKILGTTDVIDYIGNEWSWIAQPIAEQNSNLYRCFKSQLCVLIDFANHFEPGKPTAKQMYPYVFQIDLLKPLNTLRSEQHLWLCLMDSAFKEAVNGDLASVIYFTDVLKSFRECVTLIDLRNGSWERLRKMTHETLELAAQVHSLLSSKEIKLYVEMVLKQFNSAHRNLRVEENYMNLFCDYTSTFLNFWKKLSLEKLSQLLKGEYLHSFMEQIQVKFLDVAFNVLKKNAEHEKVIELMKECTKLLTDLDSFPFEWYVQFSNRRMEKVLSEARIVTNIVSDKTQRECYVVSKQHYQLFVEVCNGEDIPVHFQVETVLNLQNCLFTLMMLRQWNNSNEFLTANDQLKATTLMMEAMRNSLFYLKEQPNYLNFIKFSDSFLHHFRSLISECHSMENFKKRVAALRSSLKPTIAAIKPRIARGPSLKLCKRLMSNDKEQYITERSANESGLPYSAKFRLKDSYWKLHGEQCLITVGTSYVAVATISPIKELNEASDFDTAQKILLNHVKIEKVLAQENHKPFFHNLWQQVTEKFGRTIKPAQRKSNVAHSWMHEFAFSNTAKTTPKEPLKINASKSPSVNQIDAEEIRERIFGSALKHRGQLADITDRQYIKLRSPIADGLPYSAQFDHEGSTWTLHGAERLLTIGTGYVAQVSIESVSELNDAGHFNLGKAILLKHLVTEKVLLDEAWDSLKAELLRLGNESVTNVESVNCLIELNRIGRKHKYEFTDEFIKEISSRFVVFSEQLRTSFNECSKFSSSKRRIHFNVFEALEPAFNNHKQSLLKLCSSKLAIKLNNLEPHCCMLLGAEDVKLFSDLECALNQTIFGTALPQIIDSFVKRVRGLEQAAHVKSIPLVNGIYFHVCKGLVNLENLVKEELYGRDIVRYQNGEWRLLNIAKEQIKTPMSKCLLKQLAMFVAYANHFEPGRPTVHVSYPCRFRIDQFQQMAEVHHEYHLWLALLDLTMVDIFEGDIHRIEEYSAVTQMFVNCLSSNRFGVVSHESIRTVTHNTLELVALIEQSEYGLNDFNKAFLDKQIHVFEKTLSGEKLDFNQYRDFMDAFKVFWERYNCVIPNLSSKMKCKYLQQQFDKLEFKLMNVILRVLDQQFDSNDIIRFFRMYNDFILDLKELRFEWYVRPANESLKQSLLKENLVIRVDNLLGNTHNECFQVKPDMVDKFVAVCSQTSISKHYQIEVMYTFLDYIVGLADKQTWKNGSMLTKAHQINAVILLINAIRSSLLYLKEQPDYVDFEKYHEETTKPLYSVIEQSDSMENFEKRVELVKESFWYIRNQNSIGIDEALQRCKCDNDNFEANILKVTFDTYTDQYERYLSGYMENGVCSNGQIQKIVKDVCKRVKPRLWSEWTVDFKQNDIPTILAGLAAVWSIMVSVDVASSGSFLKPHPIQILSVLRLLCVDENCVGIKKHLAQILTGQGKSLTLGLVAAVLALFGHDVVIVCYSDYLASRDSDVFLEFYRKFSISSKVSYQTFQHMVYKKIDTFYTKAVKYLRECIGLAQSQSNKTDKKDKSLVKSASDILLIDEVDVFFIDTFYGNTWNSCTLVELPGLGLIQQTIWELVQEYDIEDARITLLEFIKLSSNQEMVKFRSLMHRNGSYNMIVPYGSDMSEIVHTNESLFLEHLNKMLYAATEIHNASADSALLNDYRIDTAGRIRMKDAFGKFILNWFQSYNNTFVYFKLRKRNFIERAEGYLNFGYMIIRTVAFSFSRLPETYSLILGVTGTLNGLSSYEQSAIENHYNIKRKSIMPSYFGGSYLTFSSVDDFKCTTDEISWRRMIFTRINEMIDTKRSVIVFFDSDLKIKKFKQDFANQLDRLHELTTNTEDRERYITEAGHTRTITLATREMGRGVDYKSSLLVEKNGGIHIIQTFFSLDVKEETQIKGRTARKDNRGSYELIVCQEHLVQLKLIPQVMVGDNNYNYCYLANARDRITTLDFEKRERKLEEANARHEKSIQFVQNI</sequence>
<dbReference type="Proteomes" id="UP000069940">
    <property type="component" value="Unassembled WGS sequence"/>
</dbReference>
<name>A0ABM1XVQ8_AEDAL</name>
<reference evidence="4" key="2">
    <citation type="submission" date="2025-05" db="UniProtKB">
        <authorList>
            <consortium name="EnsemblMetazoa"/>
        </authorList>
    </citation>
    <scope>IDENTIFICATION</scope>
    <source>
        <strain evidence="4">Foshan</strain>
    </source>
</reference>
<dbReference type="PANTHER" id="PTHR30612">
    <property type="entry name" value="SECA INNER MEMBRANE COMPONENT OF SEC PROTEIN SECRETION SYSTEM"/>
    <property type="match status" value="1"/>
</dbReference>
<dbReference type="InterPro" id="IPR027417">
    <property type="entry name" value="P-loop_NTPase"/>
</dbReference>
<protein>
    <recommendedName>
        <fullName evidence="3">SecA family profile domain-containing protein</fullName>
    </recommendedName>
</protein>
<dbReference type="SUPFAM" id="SSF52540">
    <property type="entry name" value="P-loop containing nucleoside triphosphate hydrolases"/>
    <property type="match status" value="2"/>
</dbReference>
<organism evidence="4 5">
    <name type="scientific">Aedes albopictus</name>
    <name type="common">Asian tiger mosquito</name>
    <name type="synonym">Stegomyia albopicta</name>
    <dbReference type="NCBI Taxonomy" id="7160"/>
    <lineage>
        <taxon>Eukaryota</taxon>
        <taxon>Metazoa</taxon>
        <taxon>Ecdysozoa</taxon>
        <taxon>Arthropoda</taxon>
        <taxon>Hexapoda</taxon>
        <taxon>Insecta</taxon>
        <taxon>Pterygota</taxon>
        <taxon>Neoptera</taxon>
        <taxon>Endopterygota</taxon>
        <taxon>Diptera</taxon>
        <taxon>Nematocera</taxon>
        <taxon>Culicoidea</taxon>
        <taxon>Culicidae</taxon>
        <taxon>Culicinae</taxon>
        <taxon>Aedini</taxon>
        <taxon>Aedes</taxon>
        <taxon>Stegomyia</taxon>
    </lineage>
</organism>
<reference evidence="5" key="1">
    <citation type="journal article" date="2015" name="Proc. Natl. Acad. Sci. U.S.A.">
        <title>Genome sequence of the Asian Tiger mosquito, Aedes albopictus, reveals insights into its biology, genetics, and evolution.</title>
        <authorList>
            <person name="Chen X.G."/>
            <person name="Jiang X."/>
            <person name="Gu J."/>
            <person name="Xu M."/>
            <person name="Wu Y."/>
            <person name="Deng Y."/>
            <person name="Zhang C."/>
            <person name="Bonizzoni M."/>
            <person name="Dermauw W."/>
            <person name="Vontas J."/>
            <person name="Armbruster P."/>
            <person name="Huang X."/>
            <person name="Yang Y."/>
            <person name="Zhang H."/>
            <person name="He W."/>
            <person name="Peng H."/>
            <person name="Liu Y."/>
            <person name="Wu K."/>
            <person name="Chen J."/>
            <person name="Lirakis M."/>
            <person name="Topalis P."/>
            <person name="Van Leeuwen T."/>
            <person name="Hall A.B."/>
            <person name="Jiang X."/>
            <person name="Thorpe C."/>
            <person name="Mueller R.L."/>
            <person name="Sun C."/>
            <person name="Waterhouse R.M."/>
            <person name="Yan G."/>
            <person name="Tu Z.J."/>
            <person name="Fang X."/>
            <person name="James A.A."/>
        </authorList>
    </citation>
    <scope>NUCLEOTIDE SEQUENCE [LARGE SCALE GENOMIC DNA]</scope>
    <source>
        <strain evidence="5">Foshan</strain>
    </source>
</reference>
<evidence type="ECO:0000313" key="5">
    <source>
        <dbReference type="Proteomes" id="UP000069940"/>
    </source>
</evidence>
<dbReference type="Pfam" id="PF07517">
    <property type="entry name" value="SecA_DEAD"/>
    <property type="match status" value="1"/>
</dbReference>
<keyword evidence="2" id="KW-0811">Translocation</keyword>
<dbReference type="InterPro" id="IPR011115">
    <property type="entry name" value="SecA_DEAD"/>
</dbReference>
<evidence type="ECO:0000256" key="2">
    <source>
        <dbReference type="ARBA" id="ARBA00023010"/>
    </source>
</evidence>
<dbReference type="PANTHER" id="PTHR30612:SF0">
    <property type="entry name" value="CHLOROPLAST PROTEIN-TRANSPORTING ATPASE"/>
    <property type="match status" value="1"/>
</dbReference>
<accession>A0ABM1XVQ8</accession>
<dbReference type="InterPro" id="IPR014018">
    <property type="entry name" value="SecA_motor_DEAD"/>
</dbReference>
<dbReference type="InterPro" id="IPR000185">
    <property type="entry name" value="SecA"/>
</dbReference>
<proteinExistence type="predicted"/>
<evidence type="ECO:0000313" key="4">
    <source>
        <dbReference type="EnsemblMetazoa" id="AALFPA23_003339.P3627"/>
    </source>
</evidence>
<keyword evidence="5" id="KW-1185">Reference proteome</keyword>
<feature type="domain" description="SecA family profile" evidence="3">
    <location>
        <begin position="1621"/>
        <end position="2269"/>
    </location>
</feature>
<dbReference type="RefSeq" id="XP_062710355.1">
    <property type="nucleotide sequence ID" value="XM_062854371.1"/>
</dbReference>
<keyword evidence="1" id="KW-0653">Protein transport</keyword>